<reference evidence="1 2" key="1">
    <citation type="submission" date="2023-03" db="EMBL/GenBank/DDBJ databases">
        <title>Bacillus Genome Sequencing.</title>
        <authorList>
            <person name="Dunlap C."/>
        </authorList>
    </citation>
    <scope>NUCLEOTIDE SEQUENCE [LARGE SCALE GENOMIC DNA]</scope>
    <source>
        <strain evidence="1 2">B-59205</strain>
    </source>
</reference>
<protein>
    <submittedName>
        <fullName evidence="1">Uncharacterized protein</fullName>
    </submittedName>
</protein>
<keyword evidence="2" id="KW-1185">Reference proteome</keyword>
<comment type="caution">
    <text evidence="1">The sequence shown here is derived from an EMBL/GenBank/DDBJ whole genome shotgun (WGS) entry which is preliminary data.</text>
</comment>
<accession>A0AAW9NJR7</accession>
<evidence type="ECO:0000313" key="1">
    <source>
        <dbReference type="EMBL" id="MEC1177660.1"/>
    </source>
</evidence>
<dbReference type="EMBL" id="JARSFG010000005">
    <property type="protein sequence ID" value="MEC1177660.1"/>
    <property type="molecule type" value="Genomic_DNA"/>
</dbReference>
<gene>
    <name evidence="1" type="ORF">P9B03_04115</name>
</gene>
<dbReference type="Proteomes" id="UP001344888">
    <property type="component" value="Unassembled WGS sequence"/>
</dbReference>
<name>A0AAW9NJR7_9BACL</name>
<sequence length="66" mass="7542">MGLSSIEEFANSFEVVNDEHIKKIARQLLELLEQEEVSVHRARLALAQAYNHVDVFSKVTMDPKES</sequence>
<dbReference type="RefSeq" id="WP_326122099.1">
    <property type="nucleotide sequence ID" value="NZ_JARSFG010000005.1"/>
</dbReference>
<dbReference type="AlphaFoldDB" id="A0AAW9NJR7"/>
<evidence type="ECO:0000313" key="2">
    <source>
        <dbReference type="Proteomes" id="UP001344888"/>
    </source>
</evidence>
<organism evidence="1 2">
    <name type="scientific">Metasolibacillus meyeri</name>
    <dbReference type="NCBI Taxonomy" id="1071052"/>
    <lineage>
        <taxon>Bacteria</taxon>
        <taxon>Bacillati</taxon>
        <taxon>Bacillota</taxon>
        <taxon>Bacilli</taxon>
        <taxon>Bacillales</taxon>
        <taxon>Caryophanaceae</taxon>
        <taxon>Metasolibacillus</taxon>
    </lineage>
</organism>
<proteinExistence type="predicted"/>